<dbReference type="SUPFAM" id="SSF48334">
    <property type="entry name" value="DNA repair protein MutS, domain III"/>
    <property type="match status" value="1"/>
</dbReference>
<evidence type="ECO:0000313" key="1">
    <source>
        <dbReference type="EMBL" id="PSR71133.1"/>
    </source>
</evidence>
<sequence>MLSLRSIVKNLPFLVQALNGSRSQLLQIVQEANYNRLLDVARETYKENIGDIFALNTALTEEHEIPLTLVYQDTGFVFTLKKTELEGELPRGFINVTSKKGKWVFSSVELVRGRIKPFTENQNVTSSAEEEKCKNERCPRRDVDLERQNNSRPRCWNYCRHWSTVQIL</sequence>
<name>A0A2R6NFI5_9APHY</name>
<comment type="caution">
    <text evidence="1">The sequence shown here is derived from an EMBL/GenBank/DDBJ whole genome shotgun (WGS) entry which is preliminary data.</text>
</comment>
<accession>A0A2R6NFI5</accession>
<evidence type="ECO:0000313" key="2">
    <source>
        <dbReference type="Proteomes" id="UP000186601"/>
    </source>
</evidence>
<organism evidence="1 2">
    <name type="scientific">Hermanssonia centrifuga</name>
    <dbReference type="NCBI Taxonomy" id="98765"/>
    <lineage>
        <taxon>Eukaryota</taxon>
        <taxon>Fungi</taxon>
        <taxon>Dikarya</taxon>
        <taxon>Basidiomycota</taxon>
        <taxon>Agaricomycotina</taxon>
        <taxon>Agaricomycetes</taxon>
        <taxon>Polyporales</taxon>
        <taxon>Meruliaceae</taxon>
        <taxon>Hermanssonia</taxon>
    </lineage>
</organism>
<protein>
    <submittedName>
        <fullName evidence="1">Uncharacterized protein</fullName>
    </submittedName>
</protein>
<proteinExistence type="predicted"/>
<reference evidence="1 2" key="1">
    <citation type="submission" date="2018-02" db="EMBL/GenBank/DDBJ databases">
        <title>Genome sequence of the basidiomycete white-rot fungus Phlebia centrifuga.</title>
        <authorList>
            <person name="Granchi Z."/>
            <person name="Peng M."/>
            <person name="de Vries R.P."/>
            <person name="Hilden K."/>
            <person name="Makela M.R."/>
            <person name="Grigoriev I."/>
            <person name="Riley R."/>
        </authorList>
    </citation>
    <scope>NUCLEOTIDE SEQUENCE [LARGE SCALE GENOMIC DNA]</scope>
    <source>
        <strain evidence="1 2">FBCC195</strain>
    </source>
</reference>
<dbReference type="STRING" id="98765.A0A2R6NFI5"/>
<gene>
    <name evidence="1" type="ORF">PHLCEN_2v12979</name>
</gene>
<keyword evidence="2" id="KW-1185">Reference proteome</keyword>
<dbReference type="AlphaFoldDB" id="A0A2R6NFI5"/>
<dbReference type="Proteomes" id="UP000186601">
    <property type="component" value="Unassembled WGS sequence"/>
</dbReference>
<dbReference type="InterPro" id="IPR036187">
    <property type="entry name" value="DNA_mismatch_repair_MutS_sf"/>
</dbReference>
<dbReference type="EMBL" id="MLYV02001294">
    <property type="protein sequence ID" value="PSR71133.1"/>
    <property type="molecule type" value="Genomic_DNA"/>
</dbReference>
<dbReference type="OrthoDB" id="276261at2759"/>